<gene>
    <name evidence="2" type="ORF">NO263_03935</name>
</gene>
<dbReference type="RefSeq" id="WP_075594817.1">
    <property type="nucleotide sequence ID" value="NZ_JABJWD010000054.1"/>
</dbReference>
<feature type="compositionally biased region" description="Basic and acidic residues" evidence="1">
    <location>
        <begin position="161"/>
        <end position="172"/>
    </location>
</feature>
<evidence type="ECO:0000256" key="1">
    <source>
        <dbReference type="SAM" id="MobiDB-lite"/>
    </source>
</evidence>
<proteinExistence type="predicted"/>
<sequence>MAGHTDLGEQLPWSKFHWADYERDPDLLVCSFAAQGLWMRLLCFMARAERHGYLIHKGRPLPIDRLLRVVGGTSGEVVPLLRELEEQGVLARDADGVIYSRRMVRDRERLERDRANGRTGGNPALVGRRRARAVHEAQEELDLTERHDLQSTREALNKGVNPREDKNKNKIEDTSLGRECVDADVINLTGHVGDAVRQAVAAWNKLAEREGLPVAQRLTTRRSRSIRARLADAGGLSGWNAALEKVAGSAFLKGGGANGWKITLDDLLTPDRFTRLMEGAYADRTPAQKTARTLGNEEWRRQCLEGVA</sequence>
<evidence type="ECO:0008006" key="4">
    <source>
        <dbReference type="Google" id="ProtNLM"/>
    </source>
</evidence>
<accession>A0ABT3K2T7</accession>
<dbReference type="Proteomes" id="UP001526337">
    <property type="component" value="Unassembled WGS sequence"/>
</dbReference>
<reference evidence="2 3" key="1">
    <citation type="submission" date="2022-07" db="EMBL/GenBank/DDBJ databases">
        <title>Genome stability of Gluconacetobacter entanii AV429.</title>
        <authorList>
            <person name="Trcek J."/>
            <person name="Cepec E."/>
        </authorList>
    </citation>
    <scope>NUCLEOTIDE SEQUENCE [LARGE SCALE GENOMIC DNA]</scope>
    <source>
        <strain evidence="2 3">AV429_2022</strain>
    </source>
</reference>
<feature type="region of interest" description="Disordered" evidence="1">
    <location>
        <begin position="148"/>
        <end position="172"/>
    </location>
</feature>
<protein>
    <recommendedName>
        <fullName evidence="4">DUF1376 domain-containing protein</fullName>
    </recommendedName>
</protein>
<name>A0ABT3K2T7_9PROT</name>
<keyword evidence="3" id="KW-1185">Reference proteome</keyword>
<evidence type="ECO:0000313" key="3">
    <source>
        <dbReference type="Proteomes" id="UP001526337"/>
    </source>
</evidence>
<organism evidence="2 3">
    <name type="scientific">Gluconacetobacter entanii</name>
    <dbReference type="NCBI Taxonomy" id="108528"/>
    <lineage>
        <taxon>Bacteria</taxon>
        <taxon>Pseudomonadati</taxon>
        <taxon>Pseudomonadota</taxon>
        <taxon>Alphaproteobacteria</taxon>
        <taxon>Acetobacterales</taxon>
        <taxon>Acetobacteraceae</taxon>
        <taxon>Gluconacetobacter</taxon>
    </lineage>
</organism>
<evidence type="ECO:0000313" key="2">
    <source>
        <dbReference type="EMBL" id="MCW4589727.1"/>
    </source>
</evidence>
<feature type="region of interest" description="Disordered" evidence="1">
    <location>
        <begin position="110"/>
        <end position="130"/>
    </location>
</feature>
<dbReference type="EMBL" id="JANGSQ010000087">
    <property type="protein sequence ID" value="MCW4589727.1"/>
    <property type="molecule type" value="Genomic_DNA"/>
</dbReference>
<comment type="caution">
    <text evidence="2">The sequence shown here is derived from an EMBL/GenBank/DDBJ whole genome shotgun (WGS) entry which is preliminary data.</text>
</comment>